<dbReference type="EMBL" id="JN036606">
    <property type="protein sequence ID" value="AEJ34340.1"/>
    <property type="molecule type" value="Genomic_DNA"/>
</dbReference>
<dbReference type="InterPro" id="IPR011990">
    <property type="entry name" value="TPR-like_helical_dom_sf"/>
</dbReference>
<dbReference type="EMBL" id="KM982403">
    <property type="protein sequence ID" value="AKI80662.1"/>
    <property type="molecule type" value="Genomic_DNA"/>
</dbReference>
<evidence type="ECO:0000313" key="1">
    <source>
        <dbReference type="EMBL" id="ADO18057.1"/>
    </source>
</evidence>
<dbReference type="InterPro" id="IPR006597">
    <property type="entry name" value="Sel1-like"/>
</dbReference>
<proteinExistence type="predicted"/>
<accession>E3VXN7</accession>
<dbReference type="SMR" id="A0A0G2Y9Z1"/>
<evidence type="ECO:0000313" key="2">
    <source>
        <dbReference type="EMBL" id="AEJ34340.1"/>
    </source>
</evidence>
<organism evidence="1 4">
    <name type="scientific">Acanthamoeba polyphaga mimivirus</name>
    <name type="common">APMV</name>
    <dbReference type="NCBI Taxonomy" id="212035"/>
    <lineage>
        <taxon>Viruses</taxon>
        <taxon>Varidnaviria</taxon>
        <taxon>Bamfordvirae</taxon>
        <taxon>Nucleocytoviricota</taxon>
        <taxon>Megaviricetes</taxon>
        <taxon>Imitervirales</taxon>
        <taxon>Mimiviridae</taxon>
        <taxon>Megamimivirinae</taxon>
        <taxon>Mimivirus</taxon>
        <taxon>Mimivirus bradfordmassiliense</taxon>
    </lineage>
</organism>
<sequence length="533" mass="63345">MDYKHVDIQKLIELAKYDNYAQEEIVERMIVGQVKHDLWKNINPFDWENLFEKCYSNPKYVFVLLCAYKSIFLCKIDPKIPTSNTIIYLEKIHPIVKQQAKNCDVLSQNNLGFMYEEGIGTEIKINKAKMWYTLSANQGLSFAQYNLGYYYYNKAKYEKSINYFQKSAQSGYYLSNFMLAETYLKLSIPNFNEAIKNYLLAANQGCNISQYRLGMIYFEGKYVNTDMNQAYKWFKLSAKQGNYFSQYGLGRVYYSMDSTKYNCQKAINCFIKSANCGHIYAQKKLIEYYEINNNIAEMIYWCVKSSDVDKIKKYIKINENIENTSDIVYFDLVRKNLEDVGSDILYKCQLLIIQNKYFWKDNVSLCRVKLCEKLENIILKFIDWTNKLQNNSLLLLSCLSFIDDNHNVSIRHHQHTTGLIPYVKQHEFRNKKFITFDKENVSFVNEIIDITNGTDMNEWFESLQFLKLNYQNLMKTSMNSSRIYKDLILIQNLETDIEKYCELMFDEIEYGVYDRNRLFIENREYNMAKLFDN</sequence>
<dbReference type="PANTHER" id="PTHR11102:SF160">
    <property type="entry name" value="ERAD-ASSOCIATED E3 UBIQUITIN-PROTEIN LIGASE COMPONENT HRD3"/>
    <property type="match status" value="1"/>
</dbReference>
<dbReference type="InterPro" id="IPR050767">
    <property type="entry name" value="Sel1_AlgK"/>
</dbReference>
<evidence type="ECO:0000313" key="3">
    <source>
        <dbReference type="EMBL" id="AKI80662.1"/>
    </source>
</evidence>
<dbReference type="Pfam" id="PF08238">
    <property type="entry name" value="Sel1"/>
    <property type="match status" value="5"/>
</dbReference>
<dbReference type="GeneID" id="9924599"/>
<dbReference type="EMBL" id="HQ336222">
    <property type="protein sequence ID" value="ADO18057.1"/>
    <property type="molecule type" value="Genomic_DNA"/>
</dbReference>
<dbReference type="Proteomes" id="UP000274448">
    <property type="component" value="Segment"/>
</dbReference>
<reference evidence="1 4" key="2">
    <citation type="journal article" date="2011" name="Virol. J.">
        <title>Breaking the 1000-gene barrier for Mimivirus using ultra-deep genome and transcriptome sequencing.</title>
        <authorList>
            <person name="Legendre M."/>
            <person name="Santini S."/>
            <person name="Rico A."/>
            <person name="Abergel C."/>
            <person name="Claverie J.M."/>
        </authorList>
    </citation>
    <scope>NUCLEOTIDE SEQUENCE [LARGE SCALE GENOMIC DNA]</scope>
</reference>
<dbReference type="SUPFAM" id="SSF81901">
    <property type="entry name" value="HCP-like"/>
    <property type="match status" value="2"/>
</dbReference>
<organismHost>
    <name type="scientific">Acanthamoeba polyphaga</name>
    <name type="common">Amoeba</name>
    <dbReference type="NCBI Taxonomy" id="5757"/>
</organismHost>
<dbReference type="Proteomes" id="UP000240552">
    <property type="component" value="Segment"/>
</dbReference>
<gene>
    <name evidence="1" type="primary">L21</name>
    <name evidence="2" type="ORF">MIMI_L21</name>
</gene>
<dbReference type="Gene3D" id="1.25.40.10">
    <property type="entry name" value="Tetratricopeptide repeat domain"/>
    <property type="match status" value="2"/>
</dbReference>
<evidence type="ECO:0000313" key="4">
    <source>
        <dbReference type="Proteomes" id="UP000201519"/>
    </source>
</evidence>
<reference evidence="3 6" key="3">
    <citation type="submission" date="2014-10" db="EMBL/GenBank/DDBJ databases">
        <title>Pan-genome analysis of Brazilian lineage A amoebal mimiviruses.</title>
        <authorList>
            <person name="Assis F.L."/>
            <person name="Abrahao J.S."/>
            <person name="Kroon E.G."/>
            <person name="Dornas F.P."/>
            <person name="Andrade K.R."/>
            <person name="Borato P.V.M."/>
            <person name="Pilotto M.R."/>
            <person name="Benamar S."/>
            <person name="LaScola B."/>
            <person name="Colson P."/>
        </authorList>
    </citation>
    <scope>NUCLEOTIDE SEQUENCE [LARGE SCALE GENOMIC DNA]</scope>
    <source>
        <strain evidence="3 6">Amazonia</strain>
    </source>
</reference>
<dbReference type="RefSeq" id="YP_003986498.1">
    <property type="nucleotide sequence ID" value="NC_014649.1"/>
</dbReference>
<dbReference type="Proteomes" id="UP000201519">
    <property type="component" value="Segment"/>
</dbReference>
<dbReference type="OrthoDB" id="29581at10239"/>
<keyword evidence="4" id="KW-1185">Reference proteome</keyword>
<evidence type="ECO:0000313" key="5">
    <source>
        <dbReference type="Proteomes" id="UP000240552"/>
    </source>
</evidence>
<dbReference type="SMART" id="SM00671">
    <property type="entry name" value="SEL1"/>
    <property type="match status" value="5"/>
</dbReference>
<dbReference type="KEGG" id="vg:9924599"/>
<accession>A0A0G2Y9Z1</accession>
<reference evidence="2 5" key="1">
    <citation type="journal article" date="2011" name="Proc. Natl. Acad. Sci. U.S.A.">
        <title>Mimivirus shows dramatic genome reduction after intraamoebal culture.</title>
        <authorList>
            <person name="Boyer M."/>
            <person name="Azza S."/>
            <person name="Barrassi L."/>
            <person name="Klose T."/>
            <person name="Campocasso A."/>
            <person name="Pagnier I."/>
            <person name="Fournous G."/>
            <person name="Borg A."/>
            <person name="Robert C."/>
            <person name="Zhang X."/>
            <person name="Desnues C."/>
            <person name="Henrissat B."/>
            <person name="Rossmann M.G."/>
            <person name="La Scola B."/>
            <person name="Raoult D."/>
        </authorList>
    </citation>
    <scope>NUCLEOTIDE SEQUENCE [LARGE SCALE GENOMIC DNA]</scope>
    <source>
        <strain evidence="2">M4</strain>
    </source>
</reference>
<evidence type="ECO:0000313" key="6">
    <source>
        <dbReference type="Proteomes" id="UP000274448"/>
    </source>
</evidence>
<name>A0A0G2Y9Z1_MIMIV</name>
<protein>
    <submittedName>
        <fullName evidence="1">Putative sel1-like repeat-containing protein</fullName>
    </submittedName>
    <submittedName>
        <fullName evidence="2">Uncharacterized protein L21</fullName>
    </submittedName>
</protein>
<dbReference type="PANTHER" id="PTHR11102">
    <property type="entry name" value="SEL-1-LIKE PROTEIN"/>
    <property type="match status" value="1"/>
</dbReference>